<comment type="caution">
    <text evidence="5">The sequence shown here is derived from an EMBL/GenBank/DDBJ whole genome shotgun (WGS) entry which is preliminary data.</text>
</comment>
<sequence length="210" mass="22676">MGDLSVANVLTTTRTFRRKLDLTRPVPREVIMGCLDLAVHAPSGSNRQGWRFVVIDEPDLRAAIAHYYRLGSAANLSGRVPTPEQLADFESATYLADHLHEVPALVLACQSGRPPTSPAKLASFYGSIFPAVWSFMLALRSQGLGTSLTTAHLAHERAVADVVGLPFDSVTQVALLPVAYLRAGNVSPGARIPAERVTSWNGWTSSEQTQ</sequence>
<keyword evidence="2" id="KW-0288">FMN</keyword>
<dbReference type="CDD" id="cd02062">
    <property type="entry name" value="Nitro_FMN_reductase"/>
    <property type="match status" value="1"/>
</dbReference>
<dbReference type="EMBL" id="JAEMNV010000001">
    <property type="protein sequence ID" value="MBJ8337500.1"/>
    <property type="molecule type" value="Genomic_DNA"/>
</dbReference>
<name>A0A934U099_9NOCA</name>
<proteinExistence type="predicted"/>
<keyword evidence="6" id="KW-1185">Reference proteome</keyword>
<evidence type="ECO:0000256" key="2">
    <source>
        <dbReference type="ARBA" id="ARBA00022643"/>
    </source>
</evidence>
<dbReference type="InterPro" id="IPR050627">
    <property type="entry name" value="Nitroreductase/BluB"/>
</dbReference>
<dbReference type="PANTHER" id="PTHR23026">
    <property type="entry name" value="NADPH NITROREDUCTASE"/>
    <property type="match status" value="1"/>
</dbReference>
<feature type="domain" description="Nitroreductase" evidence="4">
    <location>
        <begin position="14"/>
        <end position="179"/>
    </location>
</feature>
<dbReference type="Gene3D" id="3.40.109.10">
    <property type="entry name" value="NADH Oxidase"/>
    <property type="match status" value="1"/>
</dbReference>
<dbReference type="Pfam" id="PF00881">
    <property type="entry name" value="Nitroreductase"/>
    <property type="match status" value="1"/>
</dbReference>
<evidence type="ECO:0000256" key="1">
    <source>
        <dbReference type="ARBA" id="ARBA00022630"/>
    </source>
</evidence>
<dbReference type="PANTHER" id="PTHR23026:SF90">
    <property type="entry name" value="IODOTYROSINE DEIODINASE 1"/>
    <property type="match status" value="1"/>
</dbReference>
<dbReference type="AlphaFoldDB" id="A0A934U099"/>
<protein>
    <submittedName>
        <fullName evidence="5">Nitroreductase family protein</fullName>
    </submittedName>
</protein>
<dbReference type="SUPFAM" id="SSF55469">
    <property type="entry name" value="FMN-dependent nitroreductase-like"/>
    <property type="match status" value="1"/>
</dbReference>
<evidence type="ECO:0000313" key="6">
    <source>
        <dbReference type="Proteomes" id="UP000655868"/>
    </source>
</evidence>
<reference evidence="5" key="1">
    <citation type="submission" date="2020-12" db="EMBL/GenBank/DDBJ databases">
        <title>Antrihabitans popcorni sp. nov. and Antrihabitans auranticaus sp. nov., isolated from a larva cave.</title>
        <authorList>
            <person name="Lee S.D."/>
            <person name="Kim I.S."/>
        </authorList>
    </citation>
    <scope>NUCLEOTIDE SEQUENCE</scope>
    <source>
        <strain evidence="5">YC3-6</strain>
    </source>
</reference>
<evidence type="ECO:0000313" key="5">
    <source>
        <dbReference type="EMBL" id="MBJ8337500.1"/>
    </source>
</evidence>
<gene>
    <name evidence="5" type="ORF">JGU71_01245</name>
</gene>
<dbReference type="Proteomes" id="UP000655868">
    <property type="component" value="Unassembled WGS sequence"/>
</dbReference>
<accession>A0A934U099</accession>
<dbReference type="InterPro" id="IPR000415">
    <property type="entry name" value="Nitroreductase-like"/>
</dbReference>
<organism evidence="5 6">
    <name type="scientific">Antrihabitans stalagmiti</name>
    <dbReference type="NCBI Taxonomy" id="2799499"/>
    <lineage>
        <taxon>Bacteria</taxon>
        <taxon>Bacillati</taxon>
        <taxon>Actinomycetota</taxon>
        <taxon>Actinomycetes</taxon>
        <taxon>Mycobacteriales</taxon>
        <taxon>Nocardiaceae</taxon>
        <taxon>Antrihabitans</taxon>
    </lineage>
</organism>
<keyword evidence="3" id="KW-0560">Oxidoreductase</keyword>
<dbReference type="InterPro" id="IPR029479">
    <property type="entry name" value="Nitroreductase"/>
</dbReference>
<dbReference type="GO" id="GO:0016491">
    <property type="term" value="F:oxidoreductase activity"/>
    <property type="evidence" value="ECO:0007669"/>
    <property type="project" value="UniProtKB-KW"/>
</dbReference>
<evidence type="ECO:0000259" key="4">
    <source>
        <dbReference type="Pfam" id="PF00881"/>
    </source>
</evidence>
<evidence type="ECO:0000256" key="3">
    <source>
        <dbReference type="ARBA" id="ARBA00023002"/>
    </source>
</evidence>
<keyword evidence="1" id="KW-0285">Flavoprotein</keyword>